<reference evidence="1" key="1">
    <citation type="submission" date="2022-07" db="EMBL/GenBank/DDBJ databases">
        <title>Genome Sequence of Leucocoprinus birnbaumii.</title>
        <authorList>
            <person name="Buettner E."/>
        </authorList>
    </citation>
    <scope>NUCLEOTIDE SEQUENCE</scope>
    <source>
        <strain evidence="1">VT141</strain>
    </source>
</reference>
<proteinExistence type="predicted"/>
<evidence type="ECO:0000313" key="1">
    <source>
        <dbReference type="EMBL" id="KAJ3569915.1"/>
    </source>
</evidence>
<organism evidence="1 2">
    <name type="scientific">Leucocoprinus birnbaumii</name>
    <dbReference type="NCBI Taxonomy" id="56174"/>
    <lineage>
        <taxon>Eukaryota</taxon>
        <taxon>Fungi</taxon>
        <taxon>Dikarya</taxon>
        <taxon>Basidiomycota</taxon>
        <taxon>Agaricomycotina</taxon>
        <taxon>Agaricomycetes</taxon>
        <taxon>Agaricomycetidae</taxon>
        <taxon>Agaricales</taxon>
        <taxon>Agaricineae</taxon>
        <taxon>Agaricaceae</taxon>
        <taxon>Leucocoprinus</taxon>
    </lineage>
</organism>
<evidence type="ECO:0008006" key="3">
    <source>
        <dbReference type="Google" id="ProtNLM"/>
    </source>
</evidence>
<keyword evidence="2" id="KW-1185">Reference proteome</keyword>
<gene>
    <name evidence="1" type="ORF">NP233_g4741</name>
</gene>
<dbReference type="Proteomes" id="UP001213000">
    <property type="component" value="Unassembled WGS sequence"/>
</dbReference>
<comment type="caution">
    <text evidence="1">The sequence shown here is derived from an EMBL/GenBank/DDBJ whole genome shotgun (WGS) entry which is preliminary data.</text>
</comment>
<protein>
    <recommendedName>
        <fullName evidence="3">F-box domain-containing protein</fullName>
    </recommendedName>
</protein>
<accession>A0AAD5VU71</accession>
<name>A0AAD5VU71_9AGAR</name>
<dbReference type="AlphaFoldDB" id="A0AAD5VU71"/>
<evidence type="ECO:0000313" key="2">
    <source>
        <dbReference type="Proteomes" id="UP001213000"/>
    </source>
</evidence>
<sequence length="478" mass="54251">MTCPCCHQRILPRSSLPSTLDPPDELGRVRSDIEGVDLLSTVSVLPTEILALIFEYACSYTTSAYSLTSRSVSIGGETDWEEEMTNAGAGKYHYTQLVLSAVSSHWRQVMLSMPQLWTVVNLDIGRKRRLKEQAGIILRCFLEYSQKLPVFLSLRFSLLYAPQQLTLLDETVDSLIYENKARIQELRLVRPSDSWIQLVPLLSRLANFVVKHCPRIELLVPSECSHLTLVEHYGQVQLANYHTLTVLRLGHIAVDVALNLLRQCSNLIEFRNRNPEVYHHDEIELPDEPFSLVQLEIFEWHAHASMNGIFDEAMCAYVRLPSLRTLLLDLTLIGCSVHNSRSIADTLPDGLPTERITLLRCRDALDVFLKLRERPGFGPSRLPKLKSVTIAPKPLGVWFESALADLLEGRLRRGAIGSFRLEIHSEVRDEYFNHFGSRNSKTRQRFMEIVAGGINLEIVENGEPVNWQSWTGTLSRPG</sequence>
<dbReference type="EMBL" id="JANIEX010000263">
    <property type="protein sequence ID" value="KAJ3569915.1"/>
    <property type="molecule type" value="Genomic_DNA"/>
</dbReference>